<proteinExistence type="inferred from homology"/>
<keyword evidence="7" id="KW-1185">Reference proteome</keyword>
<evidence type="ECO:0000313" key="7">
    <source>
        <dbReference type="Proteomes" id="UP000325255"/>
    </source>
</evidence>
<evidence type="ECO:0000313" key="6">
    <source>
        <dbReference type="EMBL" id="KAA5611005.1"/>
    </source>
</evidence>
<dbReference type="Pfam" id="PF01019">
    <property type="entry name" value="G_glu_transpept"/>
    <property type="match status" value="1"/>
</dbReference>
<comment type="similarity">
    <text evidence="1">Belongs to the gamma-glutamyltransferase family.</text>
</comment>
<reference evidence="6 7" key="1">
    <citation type="submission" date="2019-09" db="EMBL/GenBank/DDBJ databases">
        <title>Genome sequence of Rhodovastum atsumiense, a diverse member of the Acetobacteraceae family of non-sulfur purple photosynthetic bacteria.</title>
        <authorList>
            <person name="Meyer T."/>
            <person name="Kyndt J."/>
        </authorList>
    </citation>
    <scope>NUCLEOTIDE SEQUENCE [LARGE SCALE GENOMIC DNA]</scope>
    <source>
        <strain evidence="6 7">DSM 21279</strain>
    </source>
</reference>
<dbReference type="GO" id="GO:0016740">
    <property type="term" value="F:transferase activity"/>
    <property type="evidence" value="ECO:0007669"/>
    <property type="project" value="UniProtKB-KW"/>
</dbReference>
<dbReference type="GO" id="GO:0016787">
    <property type="term" value="F:hydrolase activity"/>
    <property type="evidence" value="ECO:0007669"/>
    <property type="project" value="UniProtKB-KW"/>
</dbReference>
<dbReference type="EMBL" id="VWPK01000025">
    <property type="protein sequence ID" value="KAA5611005.1"/>
    <property type="molecule type" value="Genomic_DNA"/>
</dbReference>
<evidence type="ECO:0000256" key="1">
    <source>
        <dbReference type="ARBA" id="ARBA00009381"/>
    </source>
</evidence>
<dbReference type="InterPro" id="IPR051792">
    <property type="entry name" value="GGT_bact"/>
</dbReference>
<keyword evidence="4" id="KW-0865">Zymogen</keyword>
<evidence type="ECO:0000256" key="3">
    <source>
        <dbReference type="ARBA" id="ARBA00022801"/>
    </source>
</evidence>
<sequence length="536" mass="53105">MTASFPGAPCGEPTGRSQGGRRRAGRRGLAGALLLAVALAGSGCSTIDSAATSVGDILTGNGGPQAGTPGYVKGFLGGVVADEPRAALVAREVLSSGGNAADAAVALGFMLTVTLPSRAGLGGGGACLAYDPDPKSVNGGVPEAILFVVPPGGGSGDRPAAVPMVPRGLFALSARYGRRPFESLTVYAEQSARFGIPASRAFIRDLEVVAGPLSGDPQARAVFFQPDGKPLAEGMTLMQPDLGATLAQLRVAGVGDLYIGGLAARFAAASQQAGGGVQPAALRASLPRTEPALVTDGLRNSQVAFLPPPADGGLAADAAFQLLRRDPAGIDAAQARAVAVAAAWRASRGAADPATLLNASLPAGTLPPLPASTSFVTLDRDGRAVVCAMTMNNLFGTGRIAPGTGIVLGASPAWMPPPLLAAALAWNPYVHAFHAAIGGSGQEAAALAVASGMVQALGPRGTGKAFMAPPSGSNAALSNIIDSAAPVVDPTAPVPRAVPEPGRTNAIACPGLLPESQTSCAWATDPRGSGLAIGGD</sequence>
<evidence type="ECO:0000256" key="5">
    <source>
        <dbReference type="SAM" id="MobiDB-lite"/>
    </source>
</evidence>
<dbReference type="InterPro" id="IPR029055">
    <property type="entry name" value="Ntn_hydrolases_N"/>
</dbReference>
<comment type="caution">
    <text evidence="6">The sequence shown here is derived from an EMBL/GenBank/DDBJ whole genome shotgun (WGS) entry which is preliminary data.</text>
</comment>
<dbReference type="AlphaFoldDB" id="A0A5M6IUE5"/>
<dbReference type="PANTHER" id="PTHR43199">
    <property type="entry name" value="GLUTATHIONE HYDROLASE"/>
    <property type="match status" value="1"/>
</dbReference>
<dbReference type="Proteomes" id="UP000325255">
    <property type="component" value="Unassembled WGS sequence"/>
</dbReference>
<organism evidence="6 7">
    <name type="scientific">Rhodovastum atsumiense</name>
    <dbReference type="NCBI Taxonomy" id="504468"/>
    <lineage>
        <taxon>Bacteria</taxon>
        <taxon>Pseudomonadati</taxon>
        <taxon>Pseudomonadota</taxon>
        <taxon>Alphaproteobacteria</taxon>
        <taxon>Acetobacterales</taxon>
        <taxon>Acetobacteraceae</taxon>
        <taxon>Rhodovastum</taxon>
    </lineage>
</organism>
<evidence type="ECO:0000256" key="2">
    <source>
        <dbReference type="ARBA" id="ARBA00022679"/>
    </source>
</evidence>
<name>A0A5M6IUE5_9PROT</name>
<dbReference type="PANTHER" id="PTHR43199:SF1">
    <property type="entry name" value="GLUTATHIONE HYDROLASE PROENZYME"/>
    <property type="match status" value="1"/>
</dbReference>
<dbReference type="Gene3D" id="3.60.20.40">
    <property type="match status" value="1"/>
</dbReference>
<dbReference type="PRINTS" id="PR01210">
    <property type="entry name" value="GGTRANSPTASE"/>
</dbReference>
<keyword evidence="3" id="KW-0378">Hydrolase</keyword>
<keyword evidence="2" id="KW-0808">Transferase</keyword>
<dbReference type="InterPro" id="IPR043137">
    <property type="entry name" value="GGT_ssub_C"/>
</dbReference>
<feature type="region of interest" description="Disordered" evidence="5">
    <location>
        <begin position="1"/>
        <end position="23"/>
    </location>
</feature>
<dbReference type="SUPFAM" id="SSF56235">
    <property type="entry name" value="N-terminal nucleophile aminohydrolases (Ntn hydrolases)"/>
    <property type="match status" value="1"/>
</dbReference>
<gene>
    <name evidence="6" type="ORF">F1189_16470</name>
</gene>
<accession>A0A5M6IUE5</accession>
<dbReference type="RefSeq" id="WP_150041928.1">
    <property type="nucleotide sequence ID" value="NZ_OW485601.1"/>
</dbReference>
<dbReference type="OrthoDB" id="9781342at2"/>
<evidence type="ECO:0000256" key="4">
    <source>
        <dbReference type="ARBA" id="ARBA00023145"/>
    </source>
</evidence>
<protein>
    <submittedName>
        <fullName evidence="6">Gamma-glutamyltranspeptidase</fullName>
    </submittedName>
</protein>